<dbReference type="GO" id="GO:0046872">
    <property type="term" value="F:metal ion binding"/>
    <property type="evidence" value="ECO:0007669"/>
    <property type="project" value="UniProtKB-UniRule"/>
</dbReference>
<dbReference type="Pfam" id="PF01432">
    <property type="entry name" value="Peptidase_M3"/>
    <property type="match status" value="1"/>
</dbReference>
<keyword evidence="4 7" id="KW-0378">Hydrolase</keyword>
<dbReference type="InterPro" id="IPR045090">
    <property type="entry name" value="Pept_M3A_M3B"/>
</dbReference>
<organism evidence="9 10">
    <name type="scientific">Ambispora leptoticha</name>
    <dbReference type="NCBI Taxonomy" id="144679"/>
    <lineage>
        <taxon>Eukaryota</taxon>
        <taxon>Fungi</taxon>
        <taxon>Fungi incertae sedis</taxon>
        <taxon>Mucoromycota</taxon>
        <taxon>Glomeromycotina</taxon>
        <taxon>Glomeromycetes</taxon>
        <taxon>Archaeosporales</taxon>
        <taxon>Ambisporaceae</taxon>
        <taxon>Ambispora</taxon>
    </lineage>
</organism>
<dbReference type="GO" id="GO:0006518">
    <property type="term" value="P:peptide metabolic process"/>
    <property type="evidence" value="ECO:0007669"/>
    <property type="project" value="TreeGrafter"/>
</dbReference>
<dbReference type="EMBL" id="CAJVPS010008960">
    <property type="protein sequence ID" value="CAG8646744.1"/>
    <property type="molecule type" value="Genomic_DNA"/>
</dbReference>
<keyword evidence="5 7" id="KW-0862">Zinc</keyword>
<sequence length="218" mass="24897">MHSRLMHIIAKFSDNYDDYEEIIDNDHEITDGINDKVDAVEYSPKIALGVPSVKILGISGFNVRASTEGVNNEPIINEILKLRNEEASLLGFPHFAALSLSHKMGDTLESANKLIQAIFEAAMPVAKREFEELTLFAKNQLELNLQIKPWAVQYLTEELLGVRVQEVDQEKEGFTTWHEDVKVHKMVDNRSEEKKAMHGWVFVLPEARISKQAKYDYQ</sequence>
<evidence type="ECO:0000256" key="3">
    <source>
        <dbReference type="ARBA" id="ARBA00022723"/>
    </source>
</evidence>
<keyword evidence="10" id="KW-1185">Reference proteome</keyword>
<evidence type="ECO:0000313" key="10">
    <source>
        <dbReference type="Proteomes" id="UP000789508"/>
    </source>
</evidence>
<dbReference type="SUPFAM" id="SSF55486">
    <property type="entry name" value="Metalloproteases ('zincins'), catalytic domain"/>
    <property type="match status" value="1"/>
</dbReference>
<evidence type="ECO:0000256" key="1">
    <source>
        <dbReference type="ARBA" id="ARBA00006040"/>
    </source>
</evidence>
<comment type="similarity">
    <text evidence="1 7">Belongs to the peptidase M3 family.</text>
</comment>
<comment type="cofactor">
    <cofactor evidence="7">
        <name>Zn(2+)</name>
        <dbReference type="ChEBI" id="CHEBI:29105"/>
    </cofactor>
    <text evidence="7">Binds 1 zinc ion.</text>
</comment>
<accession>A0A9N9DPA4</accession>
<dbReference type="GO" id="GO:0006508">
    <property type="term" value="P:proteolysis"/>
    <property type="evidence" value="ECO:0007669"/>
    <property type="project" value="UniProtKB-KW"/>
</dbReference>
<evidence type="ECO:0000256" key="4">
    <source>
        <dbReference type="ARBA" id="ARBA00022801"/>
    </source>
</evidence>
<evidence type="ECO:0000256" key="6">
    <source>
        <dbReference type="ARBA" id="ARBA00023049"/>
    </source>
</evidence>
<evidence type="ECO:0000256" key="5">
    <source>
        <dbReference type="ARBA" id="ARBA00022833"/>
    </source>
</evidence>
<protein>
    <submittedName>
        <fullName evidence="9">9474_t:CDS:1</fullName>
    </submittedName>
</protein>
<gene>
    <name evidence="9" type="ORF">ALEPTO_LOCUS9890</name>
</gene>
<keyword evidence="2 7" id="KW-0645">Protease</keyword>
<reference evidence="9" key="1">
    <citation type="submission" date="2021-06" db="EMBL/GenBank/DDBJ databases">
        <authorList>
            <person name="Kallberg Y."/>
            <person name="Tangrot J."/>
            <person name="Rosling A."/>
        </authorList>
    </citation>
    <scope>NUCLEOTIDE SEQUENCE</scope>
    <source>
        <strain evidence="9">FL130A</strain>
    </source>
</reference>
<comment type="caution">
    <text evidence="9">The sequence shown here is derived from an EMBL/GenBank/DDBJ whole genome shotgun (WGS) entry which is preliminary data.</text>
</comment>
<dbReference type="OrthoDB" id="534666at2759"/>
<dbReference type="InterPro" id="IPR001567">
    <property type="entry name" value="Pept_M3A_M3B_dom"/>
</dbReference>
<evidence type="ECO:0000256" key="7">
    <source>
        <dbReference type="RuleBase" id="RU003435"/>
    </source>
</evidence>
<evidence type="ECO:0000256" key="2">
    <source>
        <dbReference type="ARBA" id="ARBA00022670"/>
    </source>
</evidence>
<keyword evidence="3 7" id="KW-0479">Metal-binding</keyword>
<dbReference type="AlphaFoldDB" id="A0A9N9DPA4"/>
<feature type="domain" description="Peptidase M3A/M3B catalytic" evidence="8">
    <location>
        <begin position="67"/>
        <end position="157"/>
    </location>
</feature>
<keyword evidence="6 7" id="KW-0482">Metalloprotease</keyword>
<dbReference type="PANTHER" id="PTHR11804:SF83">
    <property type="entry name" value="LD37516P"/>
    <property type="match status" value="1"/>
</dbReference>
<dbReference type="GO" id="GO:0004222">
    <property type="term" value="F:metalloendopeptidase activity"/>
    <property type="evidence" value="ECO:0007669"/>
    <property type="project" value="InterPro"/>
</dbReference>
<name>A0A9N9DPA4_9GLOM</name>
<evidence type="ECO:0000259" key="8">
    <source>
        <dbReference type="Pfam" id="PF01432"/>
    </source>
</evidence>
<dbReference type="Gene3D" id="1.10.1370.10">
    <property type="entry name" value="Neurolysin, domain 3"/>
    <property type="match status" value="1"/>
</dbReference>
<dbReference type="PANTHER" id="PTHR11804">
    <property type="entry name" value="PROTEASE M3 THIMET OLIGOPEPTIDASE-RELATED"/>
    <property type="match status" value="1"/>
</dbReference>
<evidence type="ECO:0000313" key="9">
    <source>
        <dbReference type="EMBL" id="CAG8646744.1"/>
    </source>
</evidence>
<dbReference type="InterPro" id="IPR024077">
    <property type="entry name" value="Neurolysin/TOP_dom2"/>
</dbReference>
<dbReference type="Proteomes" id="UP000789508">
    <property type="component" value="Unassembled WGS sequence"/>
</dbReference>
<proteinExistence type="inferred from homology"/>